<dbReference type="InterPro" id="IPR053283">
    <property type="entry name" value="TUNICAMYCIN_INDUCED_1"/>
</dbReference>
<dbReference type="PANTHER" id="PTHR34454">
    <property type="entry name" value="TUNICAMYCIN INDUCED PROTEIN"/>
    <property type="match status" value="1"/>
</dbReference>
<proteinExistence type="predicted"/>
<evidence type="ECO:0000313" key="2">
    <source>
        <dbReference type="EMBL" id="WOL15417.1"/>
    </source>
</evidence>
<name>A0AAQ3KUJ4_9LILI</name>
<dbReference type="AlphaFoldDB" id="A0AAQ3KUJ4"/>
<accession>A0AAQ3KUJ4</accession>
<dbReference type="PANTHER" id="PTHR34454:SF3">
    <property type="entry name" value="PEPTIDASE I, PUTATIVE-RELATED"/>
    <property type="match status" value="1"/>
</dbReference>
<keyword evidence="3" id="KW-1185">Reference proteome</keyword>
<feature type="signal peptide" evidence="1">
    <location>
        <begin position="1"/>
        <end position="24"/>
    </location>
</feature>
<keyword evidence="1" id="KW-0732">Signal</keyword>
<gene>
    <name evidence="2" type="ORF">Cni_G24198</name>
</gene>
<sequence>MATPPPPLVAVFLTLLLLISATSSDSAAISVPFNSSVLSLPFNSSALLLPPPRDSSRRPRTFLMEVVRALAAKERWDPESVVRLAGFDGRGARAGVAQRYEFHARVGKRALILKFYDEAISWTKAEGAVVESGSDLIVGDGVDGLRPAIRALELVGPLELRVGVGGGDNNRISLHLPALNITHSGLRQIFVDSGIRIKIEGAEGISIAHPYDIELSLNGSLAAHSRVNHNKFQYLGYSSCAPLLSVHIVGTASVLPFRATSNIEAAFKAPDVVELLLTKCYSTGHVKQMSSCSFCSVSSRLSLLDKLLRGLLGSIVFQKTSIRFVKVQVMSATLIKFRLQLERDITQKIRSSEKASEWKQKPKVEQIWLETMARVEGERRLKPLSVKKLKRPYIVSDSISMSSLLLNISFTKLPPFVVPPEALTLDVKW</sequence>
<dbReference type="EMBL" id="CP136896">
    <property type="protein sequence ID" value="WOL15417.1"/>
    <property type="molecule type" value="Genomic_DNA"/>
</dbReference>
<evidence type="ECO:0000256" key="1">
    <source>
        <dbReference type="SAM" id="SignalP"/>
    </source>
</evidence>
<protein>
    <submittedName>
        <fullName evidence="2">Uncharacterized protein</fullName>
    </submittedName>
</protein>
<dbReference type="Proteomes" id="UP001327560">
    <property type="component" value="Chromosome 7"/>
</dbReference>
<evidence type="ECO:0000313" key="3">
    <source>
        <dbReference type="Proteomes" id="UP001327560"/>
    </source>
</evidence>
<organism evidence="2 3">
    <name type="scientific">Canna indica</name>
    <name type="common">Indian-shot</name>
    <dbReference type="NCBI Taxonomy" id="4628"/>
    <lineage>
        <taxon>Eukaryota</taxon>
        <taxon>Viridiplantae</taxon>
        <taxon>Streptophyta</taxon>
        <taxon>Embryophyta</taxon>
        <taxon>Tracheophyta</taxon>
        <taxon>Spermatophyta</taxon>
        <taxon>Magnoliopsida</taxon>
        <taxon>Liliopsida</taxon>
        <taxon>Zingiberales</taxon>
        <taxon>Cannaceae</taxon>
        <taxon>Canna</taxon>
    </lineage>
</organism>
<feature type="chain" id="PRO_5042986846" evidence="1">
    <location>
        <begin position="25"/>
        <end position="429"/>
    </location>
</feature>
<reference evidence="2 3" key="1">
    <citation type="submission" date="2023-10" db="EMBL/GenBank/DDBJ databases">
        <title>Chromosome-scale genome assembly provides insights into flower coloration mechanisms of Canna indica.</title>
        <authorList>
            <person name="Li C."/>
        </authorList>
    </citation>
    <scope>NUCLEOTIDE SEQUENCE [LARGE SCALE GENOMIC DNA]</scope>
    <source>
        <tissue evidence="2">Flower</tissue>
    </source>
</reference>